<feature type="domain" description="MCM C-terminal AAA(+) ATPase" evidence="3">
    <location>
        <begin position="67"/>
        <end position="162"/>
    </location>
</feature>
<keyword evidence="4" id="KW-0378">Hydrolase</keyword>
<keyword evidence="4" id="KW-0645">Protease</keyword>
<accession>A0ABS1E7S1</accession>
<keyword evidence="1" id="KW-0547">Nucleotide-binding</keyword>
<dbReference type="SUPFAM" id="SSF52540">
    <property type="entry name" value="P-loop containing nucleoside triphosphate hydrolases"/>
    <property type="match status" value="1"/>
</dbReference>
<dbReference type="PANTHER" id="PTHR32039:SF7">
    <property type="entry name" value="COMPETENCE PROTEIN COMM"/>
    <property type="match status" value="1"/>
</dbReference>
<dbReference type="RefSeq" id="WP_200261484.1">
    <property type="nucleotide sequence ID" value="NZ_NRSH01000285.1"/>
</dbReference>
<dbReference type="EMBL" id="NRSH01000285">
    <property type="protein sequence ID" value="MBK1727770.1"/>
    <property type="molecule type" value="Genomic_DNA"/>
</dbReference>
<dbReference type="GO" id="GO:0006508">
    <property type="term" value="P:proteolysis"/>
    <property type="evidence" value="ECO:0007669"/>
    <property type="project" value="UniProtKB-KW"/>
</dbReference>
<dbReference type="InterPro" id="IPR027417">
    <property type="entry name" value="P-loop_NTPase"/>
</dbReference>
<evidence type="ECO:0000256" key="2">
    <source>
        <dbReference type="ARBA" id="ARBA00022840"/>
    </source>
</evidence>
<dbReference type="PANTHER" id="PTHR32039">
    <property type="entry name" value="MAGNESIUM-CHELATASE SUBUNIT CHLI"/>
    <property type="match status" value="1"/>
</dbReference>
<comment type="caution">
    <text evidence="4">The sequence shown here is derived from an EMBL/GenBank/DDBJ whole genome shotgun (WGS) entry which is preliminary data.</text>
</comment>
<dbReference type="InterPro" id="IPR045006">
    <property type="entry name" value="CHLI-like"/>
</dbReference>
<evidence type="ECO:0000256" key="1">
    <source>
        <dbReference type="ARBA" id="ARBA00022741"/>
    </source>
</evidence>
<evidence type="ECO:0000259" key="3">
    <source>
        <dbReference type="PROSITE" id="PS50051"/>
    </source>
</evidence>
<dbReference type="Proteomes" id="UP000738126">
    <property type="component" value="Unassembled WGS sequence"/>
</dbReference>
<evidence type="ECO:0000313" key="5">
    <source>
        <dbReference type="Proteomes" id="UP000738126"/>
    </source>
</evidence>
<sequence length="181" mass="19392">GKSMLAERLPGLLPPLPEAEALEAAAVRSVSGEGVDPALWRRPALRAPHHATTTAALIGGGQPPRPGEVSLAHRGVLFLDEVPELPRNALEALREPLQARQVTIARSGARVTYPAAFQLVAAMNPCPCGYLGDPGKECRCTPEQVARYRSRLTGPLLDRFDIAVELPRLSARELSEAAEPE</sequence>
<keyword evidence="5" id="KW-1185">Reference proteome</keyword>
<feature type="non-terminal residue" evidence="4">
    <location>
        <position position="181"/>
    </location>
</feature>
<protein>
    <submittedName>
        <fullName evidence="4">ATP-dependent protease</fullName>
    </submittedName>
</protein>
<reference evidence="4 5" key="1">
    <citation type="journal article" date="2020" name="Microorganisms">
        <title>Osmotic Adaptation and Compatible Solute Biosynthesis of Phototrophic Bacteria as Revealed from Genome Analyses.</title>
        <authorList>
            <person name="Imhoff J.F."/>
            <person name="Rahn T."/>
            <person name="Kunzel S."/>
            <person name="Keller A."/>
            <person name="Neulinger S.C."/>
        </authorList>
    </citation>
    <scope>NUCLEOTIDE SEQUENCE [LARGE SCALE GENOMIC DNA]</scope>
    <source>
        <strain evidence="4 5">DSM 15116</strain>
    </source>
</reference>
<gene>
    <name evidence="4" type="ORF">CKO13_12295</name>
</gene>
<dbReference type="InterPro" id="IPR000523">
    <property type="entry name" value="Mg_chelatse_chII-like_cat_dom"/>
</dbReference>
<name>A0ABS1E7S1_9GAMM</name>
<dbReference type="GO" id="GO:0008233">
    <property type="term" value="F:peptidase activity"/>
    <property type="evidence" value="ECO:0007669"/>
    <property type="project" value="UniProtKB-KW"/>
</dbReference>
<feature type="non-terminal residue" evidence="4">
    <location>
        <position position="1"/>
    </location>
</feature>
<evidence type="ECO:0000313" key="4">
    <source>
        <dbReference type="EMBL" id="MBK1727770.1"/>
    </source>
</evidence>
<keyword evidence="2" id="KW-0067">ATP-binding</keyword>
<dbReference type="InterPro" id="IPR001208">
    <property type="entry name" value="MCM_dom"/>
</dbReference>
<organism evidence="4 5">
    <name type="scientific">Halorhodospira neutriphila</name>
    <dbReference type="NCBI Taxonomy" id="168379"/>
    <lineage>
        <taxon>Bacteria</taxon>
        <taxon>Pseudomonadati</taxon>
        <taxon>Pseudomonadota</taxon>
        <taxon>Gammaproteobacteria</taxon>
        <taxon>Chromatiales</taxon>
        <taxon>Ectothiorhodospiraceae</taxon>
        <taxon>Halorhodospira</taxon>
    </lineage>
</organism>
<dbReference type="Pfam" id="PF01078">
    <property type="entry name" value="Mg_chelatase"/>
    <property type="match status" value="1"/>
</dbReference>
<dbReference type="Gene3D" id="3.40.50.300">
    <property type="entry name" value="P-loop containing nucleotide triphosphate hydrolases"/>
    <property type="match status" value="1"/>
</dbReference>
<proteinExistence type="predicted"/>
<dbReference type="PROSITE" id="PS50051">
    <property type="entry name" value="MCM_2"/>
    <property type="match status" value="1"/>
</dbReference>